<dbReference type="EMBL" id="QVEV01000016">
    <property type="protein sequence ID" value="RGC14952.1"/>
    <property type="molecule type" value="Genomic_DNA"/>
</dbReference>
<comment type="caution">
    <text evidence="1">The sequence shown here is derived from an EMBL/GenBank/DDBJ whole genome shotgun (WGS) entry which is preliminary data.</text>
</comment>
<sequence>MKYKEIEVFHTPTGKRMKYICLNYEQFLSDCDVLTADRYKPFSINPKNRFEARIDKITDEIIYKVRNLPCRFCIRLDSRHSICNSRIDYAFELVGKDFLKEDIRGSEIPEDTLKACLKSDIDFIVLYIGMNR</sequence>
<dbReference type="Proteomes" id="UP000260025">
    <property type="component" value="Unassembled WGS sequence"/>
</dbReference>
<accession>A0A3E2VUX3</accession>
<dbReference type="RefSeq" id="WP_117443315.1">
    <property type="nucleotide sequence ID" value="NZ_JAJFEN010000005.1"/>
</dbReference>
<evidence type="ECO:0000313" key="1">
    <source>
        <dbReference type="EMBL" id="RGC14952.1"/>
    </source>
</evidence>
<dbReference type="AlphaFoldDB" id="A0A3E2VUX3"/>
<gene>
    <name evidence="1" type="ORF">DXA38_11670</name>
</gene>
<name>A0A3E2VUX3_CLOIN</name>
<reference evidence="1 2" key="1">
    <citation type="submission" date="2018-08" db="EMBL/GenBank/DDBJ databases">
        <title>A genome reference for cultivated species of the human gut microbiota.</title>
        <authorList>
            <person name="Zou Y."/>
            <person name="Xue W."/>
            <person name="Luo G."/>
        </authorList>
    </citation>
    <scope>NUCLEOTIDE SEQUENCE [LARGE SCALE GENOMIC DNA]</scope>
    <source>
        <strain evidence="1 2">OF01-2LB</strain>
    </source>
</reference>
<evidence type="ECO:0000313" key="2">
    <source>
        <dbReference type="Proteomes" id="UP000260025"/>
    </source>
</evidence>
<organism evidence="1 2">
    <name type="scientific">Clostridium innocuum</name>
    <dbReference type="NCBI Taxonomy" id="1522"/>
    <lineage>
        <taxon>Bacteria</taxon>
        <taxon>Bacillati</taxon>
        <taxon>Bacillota</taxon>
        <taxon>Clostridia</taxon>
        <taxon>Eubacteriales</taxon>
        <taxon>Clostridiaceae</taxon>
        <taxon>Clostridium</taxon>
    </lineage>
</organism>
<dbReference type="OrthoDB" id="1655351at2"/>
<protein>
    <submittedName>
        <fullName evidence="1">Uncharacterized protein</fullName>
    </submittedName>
</protein>
<proteinExistence type="predicted"/>